<comment type="subcellular location">
    <subcellularLocation>
        <location evidence="2 12">Cell inner membrane</location>
        <topology evidence="2 12">Single-pass membrane protein</topology>
    </subcellularLocation>
</comment>
<keyword evidence="8 12" id="KW-0812">Transmembrane</keyword>
<protein>
    <recommendedName>
        <fullName evidence="4 12">Heme exporter protein D</fullName>
    </recommendedName>
</protein>
<dbReference type="RefSeq" id="WP_135801646.1">
    <property type="nucleotide sequence ID" value="NZ_SRPF01000001.1"/>
</dbReference>
<dbReference type="Proteomes" id="UP000298325">
    <property type="component" value="Unassembled WGS sequence"/>
</dbReference>
<dbReference type="OrthoDB" id="9815607at2"/>
<comment type="similarity">
    <text evidence="3 12">Belongs to the CcmD/CycX/HelD family.</text>
</comment>
<evidence type="ECO:0000256" key="1">
    <source>
        <dbReference type="ARBA" id="ARBA00002442"/>
    </source>
</evidence>
<evidence type="ECO:0000313" key="15">
    <source>
        <dbReference type="Proteomes" id="UP000298325"/>
    </source>
</evidence>
<dbReference type="InterPro" id="IPR007078">
    <property type="entry name" value="Haem_export_protD_CcmD"/>
</dbReference>
<gene>
    <name evidence="14" type="primary">ccmD</name>
    <name evidence="14" type="ORF">E5Q11_01520</name>
</gene>
<dbReference type="Pfam" id="PF04995">
    <property type="entry name" value="CcmD"/>
    <property type="match status" value="1"/>
</dbReference>
<feature type="region of interest" description="Disordered" evidence="13">
    <location>
        <begin position="54"/>
        <end position="75"/>
    </location>
</feature>
<dbReference type="NCBIfam" id="TIGR03141">
    <property type="entry name" value="cytochro_ccmD"/>
    <property type="match status" value="1"/>
</dbReference>
<sequence length="75" mass="8477">MAFDSLEAFITMGGHGPYVWSCYFVFFALSLVLIQWSRVHRRFVLRTLARGYAEPDTAGTSRASADFARVDTSDH</sequence>
<keyword evidence="11 12" id="KW-0472">Membrane</keyword>
<evidence type="ECO:0000256" key="3">
    <source>
        <dbReference type="ARBA" id="ARBA00008741"/>
    </source>
</evidence>
<dbReference type="GO" id="GO:0005886">
    <property type="term" value="C:plasma membrane"/>
    <property type="evidence" value="ECO:0007669"/>
    <property type="project" value="UniProtKB-SubCell"/>
</dbReference>
<keyword evidence="6 12" id="KW-1003">Cell membrane</keyword>
<accession>A0A4Z1C6R3</accession>
<evidence type="ECO:0000256" key="10">
    <source>
        <dbReference type="ARBA" id="ARBA00022989"/>
    </source>
</evidence>
<evidence type="ECO:0000256" key="8">
    <source>
        <dbReference type="ARBA" id="ARBA00022692"/>
    </source>
</evidence>
<name>A0A4Z1C6R3_9GAMM</name>
<evidence type="ECO:0000256" key="2">
    <source>
        <dbReference type="ARBA" id="ARBA00004377"/>
    </source>
</evidence>
<evidence type="ECO:0000313" key="14">
    <source>
        <dbReference type="EMBL" id="TGN41260.1"/>
    </source>
</evidence>
<comment type="caution">
    <text evidence="14">The sequence shown here is derived from an EMBL/GenBank/DDBJ whole genome shotgun (WGS) entry which is preliminary data.</text>
</comment>
<organism evidence="14 15">
    <name type="scientific">Marinobacter confluentis</name>
    <dbReference type="NCBI Taxonomy" id="1697557"/>
    <lineage>
        <taxon>Bacteria</taxon>
        <taxon>Pseudomonadati</taxon>
        <taxon>Pseudomonadota</taxon>
        <taxon>Gammaproteobacteria</taxon>
        <taxon>Pseudomonadales</taxon>
        <taxon>Marinobacteraceae</taxon>
        <taxon>Marinobacter</taxon>
    </lineage>
</organism>
<proteinExistence type="inferred from homology"/>
<keyword evidence="10 12" id="KW-1133">Transmembrane helix</keyword>
<evidence type="ECO:0000256" key="12">
    <source>
        <dbReference type="RuleBase" id="RU363101"/>
    </source>
</evidence>
<reference evidence="14 15" key="1">
    <citation type="submission" date="2019-04" db="EMBL/GenBank/DDBJ databases">
        <authorList>
            <person name="Park S."/>
            <person name="Yoon J.-H."/>
        </authorList>
    </citation>
    <scope>NUCLEOTIDE SEQUENCE [LARGE SCALE GENOMIC DNA]</scope>
    <source>
        <strain evidence="14 15">HJM-18</strain>
    </source>
</reference>
<comment type="function">
    <text evidence="1 12">Required for the export of heme to the periplasm for the biogenesis of c-type cytochromes.</text>
</comment>
<evidence type="ECO:0000256" key="9">
    <source>
        <dbReference type="ARBA" id="ARBA00022748"/>
    </source>
</evidence>
<evidence type="ECO:0000256" key="5">
    <source>
        <dbReference type="ARBA" id="ARBA00022448"/>
    </source>
</evidence>
<dbReference type="AlphaFoldDB" id="A0A4Z1C6R3"/>
<evidence type="ECO:0000256" key="6">
    <source>
        <dbReference type="ARBA" id="ARBA00022475"/>
    </source>
</evidence>
<dbReference type="GO" id="GO:0015886">
    <property type="term" value="P:heme transport"/>
    <property type="evidence" value="ECO:0007669"/>
    <property type="project" value="InterPro"/>
</dbReference>
<keyword evidence="9 12" id="KW-0201">Cytochrome c-type biogenesis</keyword>
<keyword evidence="5 12" id="KW-0813">Transport</keyword>
<evidence type="ECO:0000256" key="7">
    <source>
        <dbReference type="ARBA" id="ARBA00022519"/>
    </source>
</evidence>
<evidence type="ECO:0000256" key="11">
    <source>
        <dbReference type="ARBA" id="ARBA00023136"/>
    </source>
</evidence>
<feature type="transmembrane region" description="Helical" evidence="12">
    <location>
        <begin position="18"/>
        <end position="36"/>
    </location>
</feature>
<evidence type="ECO:0000256" key="4">
    <source>
        <dbReference type="ARBA" id="ARBA00016461"/>
    </source>
</evidence>
<evidence type="ECO:0000256" key="13">
    <source>
        <dbReference type="SAM" id="MobiDB-lite"/>
    </source>
</evidence>
<keyword evidence="7 12" id="KW-0997">Cell inner membrane</keyword>
<keyword evidence="15" id="KW-1185">Reference proteome</keyword>
<dbReference type="EMBL" id="SRPF01000001">
    <property type="protein sequence ID" value="TGN41260.1"/>
    <property type="molecule type" value="Genomic_DNA"/>
</dbReference>
<dbReference type="GO" id="GO:0017004">
    <property type="term" value="P:cytochrome complex assembly"/>
    <property type="evidence" value="ECO:0007669"/>
    <property type="project" value="UniProtKB-KW"/>
</dbReference>